<evidence type="ECO:0000259" key="1">
    <source>
        <dbReference type="Pfam" id="PF21473"/>
    </source>
</evidence>
<name>A0ABS8S1Q1_DATST</name>
<dbReference type="Pfam" id="PF21473">
    <property type="entry name" value="OB_Ssb-like"/>
    <property type="match status" value="1"/>
</dbReference>
<protein>
    <recommendedName>
        <fullName evidence="1">Single-stranded DNA binding protein Ssb-like OB fold domain-containing protein</fullName>
    </recommendedName>
</protein>
<gene>
    <name evidence="2" type="ORF">HAX54_015369</name>
</gene>
<reference evidence="2 3" key="1">
    <citation type="journal article" date="2021" name="BMC Genomics">
        <title>Datura genome reveals duplications of psychoactive alkaloid biosynthetic genes and high mutation rate following tissue culture.</title>
        <authorList>
            <person name="Rajewski A."/>
            <person name="Carter-House D."/>
            <person name="Stajich J."/>
            <person name="Litt A."/>
        </authorList>
    </citation>
    <scope>NUCLEOTIDE SEQUENCE [LARGE SCALE GENOMIC DNA]</scope>
    <source>
        <strain evidence="2">AR-01</strain>
    </source>
</reference>
<keyword evidence="3" id="KW-1185">Reference proteome</keyword>
<proteinExistence type="predicted"/>
<accession>A0ABS8S1Q1</accession>
<evidence type="ECO:0000313" key="3">
    <source>
        <dbReference type="Proteomes" id="UP000823775"/>
    </source>
</evidence>
<comment type="caution">
    <text evidence="2">The sequence shown here is derived from an EMBL/GenBank/DDBJ whole genome shotgun (WGS) entry which is preliminary data.</text>
</comment>
<evidence type="ECO:0000313" key="2">
    <source>
        <dbReference type="EMBL" id="MCD7452180.1"/>
    </source>
</evidence>
<dbReference type="EMBL" id="JACEIK010000198">
    <property type="protein sequence ID" value="MCD7452180.1"/>
    <property type="molecule type" value="Genomic_DNA"/>
</dbReference>
<feature type="domain" description="Single-stranded DNA binding protein Ssb-like OB fold" evidence="1">
    <location>
        <begin position="35"/>
        <end position="67"/>
    </location>
</feature>
<sequence>MTSRSGKRQQANAGGANTVTKLAMRKTVFIIVDQLKPGTSGHNLTVKIVNANTVLNYGVSDGKSGFVGKGARRIRSINAQLSFCQLMDKLSQILLQMHPL</sequence>
<dbReference type="InterPro" id="IPR048970">
    <property type="entry name" value="OB_Ssb-like"/>
</dbReference>
<organism evidence="2 3">
    <name type="scientific">Datura stramonium</name>
    <name type="common">Jimsonweed</name>
    <name type="synonym">Common thornapple</name>
    <dbReference type="NCBI Taxonomy" id="4076"/>
    <lineage>
        <taxon>Eukaryota</taxon>
        <taxon>Viridiplantae</taxon>
        <taxon>Streptophyta</taxon>
        <taxon>Embryophyta</taxon>
        <taxon>Tracheophyta</taxon>
        <taxon>Spermatophyta</taxon>
        <taxon>Magnoliopsida</taxon>
        <taxon>eudicotyledons</taxon>
        <taxon>Gunneridae</taxon>
        <taxon>Pentapetalae</taxon>
        <taxon>asterids</taxon>
        <taxon>lamiids</taxon>
        <taxon>Solanales</taxon>
        <taxon>Solanaceae</taxon>
        <taxon>Solanoideae</taxon>
        <taxon>Datureae</taxon>
        <taxon>Datura</taxon>
    </lineage>
</organism>
<dbReference type="Proteomes" id="UP000823775">
    <property type="component" value="Unassembled WGS sequence"/>
</dbReference>